<evidence type="ECO:0000313" key="4">
    <source>
        <dbReference type="Proteomes" id="UP000257045"/>
    </source>
</evidence>
<organism evidence="3 4">
    <name type="scientific">Helicobacter brantae</name>
    <dbReference type="NCBI Taxonomy" id="375927"/>
    <lineage>
        <taxon>Bacteria</taxon>
        <taxon>Pseudomonadati</taxon>
        <taxon>Campylobacterota</taxon>
        <taxon>Epsilonproteobacteria</taxon>
        <taxon>Campylobacterales</taxon>
        <taxon>Helicobacteraceae</taxon>
        <taxon>Helicobacter</taxon>
    </lineage>
</organism>
<dbReference type="InterPro" id="IPR003331">
    <property type="entry name" value="UDP_GlcNAc_Epimerase_2_dom"/>
</dbReference>
<dbReference type="OrthoDB" id="9803238at2"/>
<dbReference type="Pfam" id="PF02350">
    <property type="entry name" value="Epimerase_2"/>
    <property type="match status" value="1"/>
</dbReference>
<dbReference type="RefSeq" id="WP_115568917.1">
    <property type="nucleotide sequence ID" value="NZ_NXLV01000002.1"/>
</dbReference>
<feature type="domain" description="UDP-N-acetylglucosamine 2-epimerase" evidence="2">
    <location>
        <begin position="26"/>
        <end position="322"/>
    </location>
</feature>
<dbReference type="InterPro" id="IPR029767">
    <property type="entry name" value="WecB-like"/>
</dbReference>
<comment type="similarity">
    <text evidence="1">Belongs to the UDP-N-acetylglucosamine 2-epimerase family.</text>
</comment>
<gene>
    <name evidence="3" type="ORF">CQA58_01330</name>
</gene>
<keyword evidence="1" id="KW-0413">Isomerase</keyword>
<evidence type="ECO:0000313" key="3">
    <source>
        <dbReference type="EMBL" id="RDU71707.1"/>
    </source>
</evidence>
<dbReference type="GO" id="GO:0016853">
    <property type="term" value="F:isomerase activity"/>
    <property type="evidence" value="ECO:0007669"/>
    <property type="project" value="UniProtKB-KW"/>
</dbReference>
<dbReference type="Gene3D" id="3.40.50.2000">
    <property type="entry name" value="Glycogen Phosphorylase B"/>
    <property type="match status" value="2"/>
</dbReference>
<accession>A0A3D8J2G4</accession>
<dbReference type="Proteomes" id="UP000257045">
    <property type="component" value="Unassembled WGS sequence"/>
</dbReference>
<dbReference type="CDD" id="cd03786">
    <property type="entry name" value="GTB_UDP-GlcNAc_2-Epimerase"/>
    <property type="match status" value="1"/>
</dbReference>
<dbReference type="SUPFAM" id="SSF53756">
    <property type="entry name" value="UDP-Glycosyltransferase/glycogen phosphorylase"/>
    <property type="match status" value="1"/>
</dbReference>
<proteinExistence type="inferred from homology"/>
<reference evidence="3 4" key="1">
    <citation type="submission" date="2018-04" db="EMBL/GenBank/DDBJ databases">
        <title>Novel Campyloabacter and Helicobacter Species and Strains.</title>
        <authorList>
            <person name="Mannion A.J."/>
            <person name="Shen Z."/>
            <person name="Fox J.G."/>
        </authorList>
    </citation>
    <scope>NUCLEOTIDE SEQUENCE [LARGE SCALE GENOMIC DNA]</scope>
    <source>
        <strain evidence="3 4">MIT 04-9366</strain>
    </source>
</reference>
<evidence type="ECO:0000256" key="1">
    <source>
        <dbReference type="RuleBase" id="RU003513"/>
    </source>
</evidence>
<dbReference type="AlphaFoldDB" id="A0A3D8J2G4"/>
<dbReference type="PANTHER" id="PTHR43174:SF1">
    <property type="entry name" value="UDP-N-ACETYLGLUCOSAMINE 2-EPIMERASE"/>
    <property type="match status" value="1"/>
</dbReference>
<dbReference type="NCBIfam" id="TIGR00236">
    <property type="entry name" value="wecB"/>
    <property type="match status" value="1"/>
</dbReference>
<name>A0A3D8J2G4_9HELI</name>
<protein>
    <submittedName>
        <fullName evidence="3">UDP-N-acetylglucosamine 2-epimerase (Non-hydrolyzing)</fullName>
    </submittedName>
</protein>
<evidence type="ECO:0000259" key="2">
    <source>
        <dbReference type="Pfam" id="PF02350"/>
    </source>
</evidence>
<sequence length="355" mass="39783">MRVLSIVGARPQFIKHAVIQRKLREYGISEVLLHTGQHFDLNMSEIFFESLSLTPPQIHLQTPLASSLSQLSYMLGSMQERLEGESFDYVLVYGDTTSTLAGSLFAKENGFALAHIEAGLRSYDHSMPEERNRVICDHLSDILFAPNSNALQNLQKEGVRGEVVVSGDIMEEGFSLFLPMAQKPLNVQIPSKFIFCTLHRQSNVDDKERLESLLQGLDEVSKQIPIILPLHPRTQKNIQSFSLSLPSSLIVLPPQGYLQTLWLISHSQMVFTDSGGVQKEASYGGKKCLVLREVSEWVELVESGACELLGERSIPRAYEEIKNQTLSWDKKPLNVSDRIIQSLLKHSSCTAMGEE</sequence>
<keyword evidence="4" id="KW-1185">Reference proteome</keyword>
<dbReference type="PANTHER" id="PTHR43174">
    <property type="entry name" value="UDP-N-ACETYLGLUCOSAMINE 2-EPIMERASE"/>
    <property type="match status" value="1"/>
</dbReference>
<comment type="caution">
    <text evidence="3">The sequence shown here is derived from an EMBL/GenBank/DDBJ whole genome shotgun (WGS) entry which is preliminary data.</text>
</comment>
<dbReference type="EMBL" id="NXLV01000002">
    <property type="protein sequence ID" value="RDU71707.1"/>
    <property type="molecule type" value="Genomic_DNA"/>
</dbReference>